<evidence type="ECO:0000313" key="1">
    <source>
        <dbReference type="EMBL" id="GGH50633.1"/>
    </source>
</evidence>
<gene>
    <name evidence="1" type="ORF">GCM10007423_53480</name>
</gene>
<dbReference type="Proteomes" id="UP000600214">
    <property type="component" value="Unassembled WGS sequence"/>
</dbReference>
<protein>
    <submittedName>
        <fullName evidence="1">Uncharacterized protein</fullName>
    </submittedName>
</protein>
<organism evidence="1 2">
    <name type="scientific">Dyadobacter endophyticus</name>
    <dbReference type="NCBI Taxonomy" id="1749036"/>
    <lineage>
        <taxon>Bacteria</taxon>
        <taxon>Pseudomonadati</taxon>
        <taxon>Bacteroidota</taxon>
        <taxon>Cytophagia</taxon>
        <taxon>Cytophagales</taxon>
        <taxon>Spirosomataceae</taxon>
        <taxon>Dyadobacter</taxon>
    </lineage>
</organism>
<comment type="caution">
    <text evidence="1">The sequence shown here is derived from an EMBL/GenBank/DDBJ whole genome shotgun (WGS) entry which is preliminary data.</text>
</comment>
<reference evidence="2" key="1">
    <citation type="journal article" date="2019" name="Int. J. Syst. Evol. Microbiol.">
        <title>The Global Catalogue of Microorganisms (GCM) 10K type strain sequencing project: providing services to taxonomists for standard genome sequencing and annotation.</title>
        <authorList>
            <consortium name="The Broad Institute Genomics Platform"/>
            <consortium name="The Broad Institute Genome Sequencing Center for Infectious Disease"/>
            <person name="Wu L."/>
            <person name="Ma J."/>
        </authorList>
    </citation>
    <scope>NUCLEOTIDE SEQUENCE [LARGE SCALE GENOMIC DNA]</scope>
    <source>
        <strain evidence="2">CGMCC 1.15288</strain>
    </source>
</reference>
<sequence>MLNAYLFESLEEAAAAAVRILSVEWMDNHNRLHKYQDLAEMLVPNFQDQRLALANQFSGMSAEERISFSVLKIQNPTGQFTILRNFLQFNEAGGICGKLKSA</sequence>
<dbReference type="RefSeq" id="WP_188938304.1">
    <property type="nucleotide sequence ID" value="NZ_BMIA01000004.1"/>
</dbReference>
<accession>A0ABQ1Z7T2</accession>
<name>A0ABQ1Z7T2_9BACT</name>
<keyword evidence="2" id="KW-1185">Reference proteome</keyword>
<proteinExistence type="predicted"/>
<dbReference type="EMBL" id="BMIA01000004">
    <property type="protein sequence ID" value="GGH50633.1"/>
    <property type="molecule type" value="Genomic_DNA"/>
</dbReference>
<evidence type="ECO:0000313" key="2">
    <source>
        <dbReference type="Proteomes" id="UP000600214"/>
    </source>
</evidence>